<protein>
    <submittedName>
        <fullName evidence="1">ATPase</fullName>
    </submittedName>
</protein>
<dbReference type="Proteomes" id="UP000286716">
    <property type="component" value="Unassembled WGS sequence"/>
</dbReference>
<dbReference type="AlphaFoldDB" id="A0A428WWL7"/>
<dbReference type="Gene3D" id="3.30.530.20">
    <property type="match status" value="1"/>
</dbReference>
<reference evidence="1 2" key="1">
    <citation type="submission" date="2018-05" db="EMBL/GenBank/DDBJ databases">
        <title>Evolution of GPA BGCs.</title>
        <authorList>
            <person name="Waglechner N."/>
            <person name="Wright G.D."/>
        </authorList>
    </citation>
    <scope>NUCLEOTIDE SEQUENCE [LARGE SCALE GENOMIC DNA]</scope>
    <source>
        <strain evidence="1 2">DSM 5908</strain>
    </source>
</reference>
<dbReference type="InterPro" id="IPR023393">
    <property type="entry name" value="START-like_dom_sf"/>
</dbReference>
<evidence type="ECO:0000313" key="2">
    <source>
        <dbReference type="Proteomes" id="UP000286716"/>
    </source>
</evidence>
<evidence type="ECO:0000313" key="1">
    <source>
        <dbReference type="EMBL" id="RSM47407.1"/>
    </source>
</evidence>
<comment type="caution">
    <text evidence="1">The sequence shown here is derived from an EMBL/GenBank/DDBJ whole genome shotgun (WGS) entry which is preliminary data.</text>
</comment>
<dbReference type="EMBL" id="QHHU01000010">
    <property type="protein sequence ID" value="RSM47407.1"/>
    <property type="molecule type" value="Genomic_DNA"/>
</dbReference>
<dbReference type="CDD" id="cd08865">
    <property type="entry name" value="SRPBCC_10"/>
    <property type="match status" value="1"/>
</dbReference>
<dbReference type="InterPro" id="IPR019587">
    <property type="entry name" value="Polyketide_cyclase/dehydratase"/>
</dbReference>
<proteinExistence type="predicted"/>
<sequence length="148" mass="16482">MTVDVRTEIVIGLPRDQVAGYTIDPTHAPEWYANIESVEWETPAPLGVGSRLAFVARFLGRRLAYTYEIADLVPGERLVMRTAQGPFPMETTYTFTEHGNTSTRMTLRNRGEPKGFSAISAPVLAAAMRRANRKDLATLKTLLEQTRA</sequence>
<keyword evidence="2" id="KW-1185">Reference proteome</keyword>
<dbReference type="RefSeq" id="WP_026468192.1">
    <property type="nucleotide sequence ID" value="NZ_QHHU01000010.1"/>
</dbReference>
<gene>
    <name evidence="1" type="ORF">DMA12_09305</name>
</gene>
<dbReference type="SUPFAM" id="SSF55961">
    <property type="entry name" value="Bet v1-like"/>
    <property type="match status" value="1"/>
</dbReference>
<dbReference type="OrthoDB" id="2898773at2"/>
<name>A0A428WWL7_AMYBA</name>
<dbReference type="Pfam" id="PF10604">
    <property type="entry name" value="Polyketide_cyc2"/>
    <property type="match status" value="1"/>
</dbReference>
<organism evidence="1 2">
    <name type="scientific">Amycolatopsis balhimycina DSM 5908</name>
    <dbReference type="NCBI Taxonomy" id="1081091"/>
    <lineage>
        <taxon>Bacteria</taxon>
        <taxon>Bacillati</taxon>
        <taxon>Actinomycetota</taxon>
        <taxon>Actinomycetes</taxon>
        <taxon>Pseudonocardiales</taxon>
        <taxon>Pseudonocardiaceae</taxon>
        <taxon>Amycolatopsis</taxon>
    </lineage>
</organism>
<accession>A0A428WWL7</accession>